<dbReference type="InterPro" id="IPR015943">
    <property type="entry name" value="WD40/YVTN_repeat-like_dom_sf"/>
</dbReference>
<name>A0A538TW70_UNCEI</name>
<evidence type="ECO:0000313" key="1">
    <source>
        <dbReference type="EMBL" id="TMQ67841.1"/>
    </source>
</evidence>
<proteinExistence type="predicted"/>
<dbReference type="AlphaFoldDB" id="A0A538TW70"/>
<evidence type="ECO:0008006" key="3">
    <source>
        <dbReference type="Google" id="ProtNLM"/>
    </source>
</evidence>
<dbReference type="NCBIfam" id="TIGR02276">
    <property type="entry name" value="beta_rpt_yvtn"/>
    <property type="match status" value="1"/>
</dbReference>
<dbReference type="Gene3D" id="2.130.10.10">
    <property type="entry name" value="YVTN repeat-like/Quinoprotein amine dehydrogenase"/>
    <property type="match status" value="1"/>
</dbReference>
<dbReference type="SUPFAM" id="SSF50974">
    <property type="entry name" value="Nitrous oxide reductase, N-terminal domain"/>
    <property type="match status" value="1"/>
</dbReference>
<sequence length="60" mass="6278">MALSPDGRLLYVANGPSNDVSVVDVAARREIRRIPVGQGPWGVAVVRAPASGSVVDLRLP</sequence>
<evidence type="ECO:0000313" key="2">
    <source>
        <dbReference type="Proteomes" id="UP000319836"/>
    </source>
</evidence>
<dbReference type="InterPro" id="IPR011964">
    <property type="entry name" value="YVTN_b-propeller_repeat"/>
</dbReference>
<gene>
    <name evidence="1" type="ORF">E6K80_14890</name>
</gene>
<reference evidence="1 2" key="1">
    <citation type="journal article" date="2019" name="Nat. Microbiol.">
        <title>Mediterranean grassland soil C-N compound turnover is dependent on rainfall and depth, and is mediated by genomically divergent microorganisms.</title>
        <authorList>
            <person name="Diamond S."/>
            <person name="Andeer P.F."/>
            <person name="Li Z."/>
            <person name="Crits-Christoph A."/>
            <person name="Burstein D."/>
            <person name="Anantharaman K."/>
            <person name="Lane K.R."/>
            <person name="Thomas B.C."/>
            <person name="Pan C."/>
            <person name="Northen T.R."/>
            <person name="Banfield J.F."/>
        </authorList>
    </citation>
    <scope>NUCLEOTIDE SEQUENCE [LARGE SCALE GENOMIC DNA]</scope>
    <source>
        <strain evidence="1">WS_10</strain>
    </source>
</reference>
<protein>
    <recommendedName>
        <fullName evidence="3">YncE family protein</fullName>
    </recommendedName>
</protein>
<accession>A0A538TW70</accession>
<organism evidence="1 2">
    <name type="scientific">Eiseniibacteriota bacterium</name>
    <dbReference type="NCBI Taxonomy" id="2212470"/>
    <lineage>
        <taxon>Bacteria</taxon>
        <taxon>Candidatus Eiseniibacteriota</taxon>
    </lineage>
</organism>
<comment type="caution">
    <text evidence="1">The sequence shown here is derived from an EMBL/GenBank/DDBJ whole genome shotgun (WGS) entry which is preliminary data.</text>
</comment>
<dbReference type="InterPro" id="IPR011045">
    <property type="entry name" value="N2O_reductase_N"/>
</dbReference>
<dbReference type="Proteomes" id="UP000319836">
    <property type="component" value="Unassembled WGS sequence"/>
</dbReference>
<dbReference type="EMBL" id="VBPA01000431">
    <property type="protein sequence ID" value="TMQ67841.1"/>
    <property type="molecule type" value="Genomic_DNA"/>
</dbReference>